<dbReference type="Proteomes" id="UP000178042">
    <property type="component" value="Unassembled WGS sequence"/>
</dbReference>
<dbReference type="EMBL" id="MFLD01000013">
    <property type="protein sequence ID" value="OGG60530.1"/>
    <property type="molecule type" value="Genomic_DNA"/>
</dbReference>
<reference evidence="1 2" key="1">
    <citation type="journal article" date="2016" name="Nat. Commun.">
        <title>Thousands of microbial genomes shed light on interconnected biogeochemical processes in an aquifer system.</title>
        <authorList>
            <person name="Anantharaman K."/>
            <person name="Brown C.T."/>
            <person name="Hug L.A."/>
            <person name="Sharon I."/>
            <person name="Castelle C.J."/>
            <person name="Probst A.J."/>
            <person name="Thomas B.C."/>
            <person name="Singh A."/>
            <person name="Wilkins M.J."/>
            <person name="Karaoz U."/>
            <person name="Brodie E.L."/>
            <person name="Williams K.H."/>
            <person name="Hubbard S.S."/>
            <person name="Banfield J.F."/>
        </authorList>
    </citation>
    <scope>NUCLEOTIDE SEQUENCE [LARGE SCALE GENOMIC DNA]</scope>
</reference>
<comment type="caution">
    <text evidence="1">The sequence shown here is derived from an EMBL/GenBank/DDBJ whole genome shotgun (WGS) entry which is preliminary data.</text>
</comment>
<organism evidence="1 2">
    <name type="scientific">Candidatus Kaiserbacteria bacterium RIFCSPHIGHO2_02_FULL_49_16</name>
    <dbReference type="NCBI Taxonomy" id="1798490"/>
    <lineage>
        <taxon>Bacteria</taxon>
        <taxon>Candidatus Kaiseribacteriota</taxon>
    </lineage>
</organism>
<accession>A0A1F6DGT8</accession>
<gene>
    <name evidence="1" type="ORF">A3C86_01615</name>
</gene>
<name>A0A1F6DGT8_9BACT</name>
<proteinExistence type="predicted"/>
<protein>
    <submittedName>
        <fullName evidence="1">Uncharacterized protein</fullName>
    </submittedName>
</protein>
<evidence type="ECO:0000313" key="2">
    <source>
        <dbReference type="Proteomes" id="UP000178042"/>
    </source>
</evidence>
<evidence type="ECO:0000313" key="1">
    <source>
        <dbReference type="EMBL" id="OGG60530.1"/>
    </source>
</evidence>
<dbReference type="AlphaFoldDB" id="A0A1F6DGT8"/>
<sequence length="166" mass="18582">MSLETLKQQPEVSVEIITGNKAYERVRVFLGNLKKTFPNRGALVGLSRESFNEKRIVFIASSASNDQGILVGEDVGGLFYASLMLARHSPEAYGVGEKLLDAANAKYEIIESNPYPVNSRENRETDPKLRRIHQNAPEHYYGKLGFVKGSTYGMGAMTRRRKKESL</sequence>